<organism evidence="9 10">
    <name type="scientific">Dawidia cretensis</name>
    <dbReference type="NCBI Taxonomy" id="2782350"/>
    <lineage>
        <taxon>Bacteria</taxon>
        <taxon>Pseudomonadati</taxon>
        <taxon>Bacteroidota</taxon>
        <taxon>Cytophagia</taxon>
        <taxon>Cytophagales</taxon>
        <taxon>Chryseotaleaceae</taxon>
        <taxon>Dawidia</taxon>
    </lineage>
</organism>
<dbReference type="InterPro" id="IPR033985">
    <property type="entry name" value="SusD-like_N"/>
</dbReference>
<reference evidence="9 10" key="1">
    <citation type="submission" date="2021-05" db="EMBL/GenBank/DDBJ databases">
        <title>A Polyphasic approach of four new species of the genus Ohtaekwangia: Ohtaekwangia histidinii sp. nov., Ohtaekwangia cretensis sp. nov., Ohtaekwangia indiensis sp. nov., Ohtaekwangia reichenbachii sp. nov. from diverse environment.</title>
        <authorList>
            <person name="Octaviana S."/>
        </authorList>
    </citation>
    <scope>NUCLEOTIDE SEQUENCE [LARGE SCALE GENOMIC DNA]</scope>
    <source>
        <strain evidence="9 10">PWU5</strain>
    </source>
</reference>
<dbReference type="InterPro" id="IPR012944">
    <property type="entry name" value="SusD_RagB_dom"/>
</dbReference>
<evidence type="ECO:0000259" key="7">
    <source>
        <dbReference type="Pfam" id="PF07980"/>
    </source>
</evidence>
<feature type="domain" description="SusD-like N-terminal" evidence="8">
    <location>
        <begin position="36"/>
        <end position="244"/>
    </location>
</feature>
<dbReference type="RefSeq" id="WP_254087449.1">
    <property type="nucleotide sequence ID" value="NZ_JAHESE010000043.1"/>
</dbReference>
<evidence type="ECO:0000256" key="4">
    <source>
        <dbReference type="ARBA" id="ARBA00023136"/>
    </source>
</evidence>
<keyword evidence="3" id="KW-0732">Signal</keyword>
<dbReference type="GO" id="GO:0009279">
    <property type="term" value="C:cell outer membrane"/>
    <property type="evidence" value="ECO:0007669"/>
    <property type="project" value="UniProtKB-SubCell"/>
</dbReference>
<evidence type="ECO:0000256" key="2">
    <source>
        <dbReference type="ARBA" id="ARBA00006275"/>
    </source>
</evidence>
<comment type="subcellular location">
    <subcellularLocation>
        <location evidence="1">Cell outer membrane</location>
    </subcellularLocation>
</comment>
<dbReference type="Proteomes" id="UP001319080">
    <property type="component" value="Unassembled WGS sequence"/>
</dbReference>
<feature type="domain" description="RagB/SusD" evidence="7">
    <location>
        <begin position="330"/>
        <end position="466"/>
    </location>
</feature>
<protein>
    <submittedName>
        <fullName evidence="9">RagB/SusD family nutrient uptake outer membrane protein</fullName>
    </submittedName>
</protein>
<evidence type="ECO:0000256" key="1">
    <source>
        <dbReference type="ARBA" id="ARBA00004442"/>
    </source>
</evidence>
<evidence type="ECO:0000259" key="8">
    <source>
        <dbReference type="Pfam" id="PF14322"/>
    </source>
</evidence>
<name>A0AAP2E376_9BACT</name>
<evidence type="ECO:0000256" key="6">
    <source>
        <dbReference type="SAM" id="MobiDB-lite"/>
    </source>
</evidence>
<sequence length="505" mass="57560">MKIMNYTMRYIQRGEKVSIRPAIWLVVMGLLSGCGDFLSESPDNRATLDSQEKLAELLVTAYPETNYAMFCEAMSDNIEDNPAAPQDPRNADPYFWRDGTSTDQDTPEDYWNGCYKAIASANHALEFINNSGTPELYAAQKGEALVARAYAHFMIVTLFAKTYNPNTAAADPGIPYVTDPEKQSFKNYERKTVQYVYDMIEQDLTEGLPLIDDKAYTKGESATGVVKYHFTQMAAHAFASRFYLFKRNYAKVIEHADAAIPAAEIRSYLRPWNTVYKSYSATELLINYTKATETANILLCETLSDWTRSFSTLRYATGAPRYQEIFNENPAGGEYAYSVFYRSFGVYFVNKFREHFVQVGVNANTGYVYTIMPLFTAEEVLFNRAEAYAMQKNLGTAVQELDIWASTRIVDYSPRYQMLPEWIADYYYGYAKSNQDAVIMAILAFRRVEFLHEGMRWFDIVRHNLPVTHVTNDGKVLELKANDPRRVLQLPREAVTTGGLSPNAR</sequence>
<dbReference type="AlphaFoldDB" id="A0AAP2E376"/>
<dbReference type="Pfam" id="PF14322">
    <property type="entry name" value="SusD-like_3"/>
    <property type="match status" value="1"/>
</dbReference>
<evidence type="ECO:0000313" key="10">
    <source>
        <dbReference type="Proteomes" id="UP001319080"/>
    </source>
</evidence>
<evidence type="ECO:0000256" key="3">
    <source>
        <dbReference type="ARBA" id="ARBA00022729"/>
    </source>
</evidence>
<dbReference type="Gene3D" id="1.25.40.390">
    <property type="match status" value="2"/>
</dbReference>
<evidence type="ECO:0000256" key="5">
    <source>
        <dbReference type="ARBA" id="ARBA00023237"/>
    </source>
</evidence>
<keyword evidence="5" id="KW-0998">Cell outer membrane</keyword>
<comment type="similarity">
    <text evidence="2">Belongs to the SusD family.</text>
</comment>
<dbReference type="InterPro" id="IPR011990">
    <property type="entry name" value="TPR-like_helical_dom_sf"/>
</dbReference>
<accession>A0AAP2E376</accession>
<evidence type="ECO:0000313" key="9">
    <source>
        <dbReference type="EMBL" id="MBT1711880.1"/>
    </source>
</evidence>
<comment type="caution">
    <text evidence="9">The sequence shown here is derived from an EMBL/GenBank/DDBJ whole genome shotgun (WGS) entry which is preliminary data.</text>
</comment>
<dbReference type="Pfam" id="PF07980">
    <property type="entry name" value="SusD_RagB"/>
    <property type="match status" value="1"/>
</dbReference>
<keyword evidence="10" id="KW-1185">Reference proteome</keyword>
<gene>
    <name evidence="9" type="ORF">KK062_26800</name>
</gene>
<dbReference type="SUPFAM" id="SSF48452">
    <property type="entry name" value="TPR-like"/>
    <property type="match status" value="1"/>
</dbReference>
<keyword evidence="4" id="KW-0472">Membrane</keyword>
<dbReference type="EMBL" id="JAHESE010000043">
    <property type="protein sequence ID" value="MBT1711880.1"/>
    <property type="molecule type" value="Genomic_DNA"/>
</dbReference>
<dbReference type="PROSITE" id="PS51257">
    <property type="entry name" value="PROKAR_LIPOPROTEIN"/>
    <property type="match status" value="1"/>
</dbReference>
<feature type="region of interest" description="Disordered" evidence="6">
    <location>
        <begin position="78"/>
        <end position="103"/>
    </location>
</feature>
<proteinExistence type="inferred from homology"/>